<dbReference type="PANTHER" id="PTHR35004">
    <property type="entry name" value="TRANSPOSASE RV3428C-RELATED"/>
    <property type="match status" value="1"/>
</dbReference>
<proteinExistence type="predicted"/>
<dbReference type="AlphaFoldDB" id="A0A1Y3TX31"/>
<dbReference type="GO" id="GO:0015074">
    <property type="term" value="P:DNA integration"/>
    <property type="evidence" value="ECO:0007669"/>
    <property type="project" value="InterPro"/>
</dbReference>
<reference evidence="3" key="1">
    <citation type="submission" date="2017-04" db="EMBL/GenBank/DDBJ databases">
        <title>Function of individual gut microbiota members based on whole genome sequencing of pure cultures obtained from chicken caecum.</title>
        <authorList>
            <person name="Medvecky M."/>
            <person name="Cejkova D."/>
            <person name="Polansky O."/>
            <person name="Karasova D."/>
            <person name="Kubasova T."/>
            <person name="Cizek A."/>
            <person name="Rychlik I."/>
        </authorList>
    </citation>
    <scope>NUCLEOTIDE SEQUENCE [LARGE SCALE GENOMIC DNA]</scope>
    <source>
        <strain evidence="3">An70</strain>
    </source>
</reference>
<dbReference type="RefSeq" id="WP_087187062.1">
    <property type="nucleotide sequence ID" value="NZ_NFHO01000019.1"/>
</dbReference>
<dbReference type="EMBL" id="NFHO01000019">
    <property type="protein sequence ID" value="OUN41102.1"/>
    <property type="molecule type" value="Genomic_DNA"/>
</dbReference>
<evidence type="ECO:0000313" key="2">
    <source>
        <dbReference type="EMBL" id="OUN41102.1"/>
    </source>
</evidence>
<accession>A0A1Y3TX31</accession>
<organism evidence="2 3">
    <name type="scientific">Enorma massiliensis</name>
    <dbReference type="NCBI Taxonomy" id="1472761"/>
    <lineage>
        <taxon>Bacteria</taxon>
        <taxon>Bacillati</taxon>
        <taxon>Actinomycetota</taxon>
        <taxon>Coriobacteriia</taxon>
        <taxon>Coriobacteriales</taxon>
        <taxon>Coriobacteriaceae</taxon>
        <taxon>Enorma</taxon>
    </lineage>
</organism>
<name>A0A1Y3TX31_9ACTN</name>
<evidence type="ECO:0000313" key="3">
    <source>
        <dbReference type="Proteomes" id="UP000196560"/>
    </source>
</evidence>
<dbReference type="InterPro" id="IPR009057">
    <property type="entry name" value="Homeodomain-like_sf"/>
</dbReference>
<dbReference type="InterPro" id="IPR001584">
    <property type="entry name" value="Integrase_cat-core"/>
</dbReference>
<comment type="caution">
    <text evidence="2">The sequence shown here is derived from an EMBL/GenBank/DDBJ whole genome shotgun (WGS) entry which is preliminary data.</text>
</comment>
<keyword evidence="3" id="KW-1185">Reference proteome</keyword>
<sequence>MTVPLDVRNDIRSMDAEGVPRAEIARRLRLSRNTVAKYADMEDLSPEPPAPADRPHPAIDPHAAWIDGVLEADLGAPRKQRHTAKRIYDRLVEERRYEGSYSAVQRHVREWRLARAACAGGGYLELEWAPGTAQGDYGNFEAVVAGERLRLKLLVVALPHSNARYAVAGMSQRAECMCAGLAGVFGWIGRAPRELVLDNATEAGRRLRGEVTESHLFSLFRAHYRMGSRYCNPYSGNEKGSVENAVGFIRRNLLVPVPVVGSLAELNDLLRDGCDRLNAASRARDGRPTPEVLAEDLAAMLALPSSPFDAVRWARCRADKRGVVTVDGRGYLAGPAWHSRELLCGVRADTVEILADRGRRVAVLKRAFGDGPVVRNPLSLVPALVARPRAFGESVIRRDMPEGLVRAIDSLDAAGRRRVLRSIERAAGPSGFDAACSAAQAVIEGGRIPDDATVDVLARRMAAGAPAAEGGADLSVYDGFLKGGEAHAC</sequence>
<dbReference type="InterPro" id="IPR054353">
    <property type="entry name" value="IstA-like_C"/>
</dbReference>
<dbReference type="SUPFAM" id="SSF46689">
    <property type="entry name" value="Homeodomain-like"/>
    <property type="match status" value="1"/>
</dbReference>
<gene>
    <name evidence="2" type="ORF">B5G21_10135</name>
</gene>
<dbReference type="Pfam" id="PF22483">
    <property type="entry name" value="Mu-transpos_C_2"/>
    <property type="match status" value="1"/>
</dbReference>
<feature type="domain" description="Integrase catalytic" evidence="1">
    <location>
        <begin position="126"/>
        <end position="298"/>
    </location>
</feature>
<protein>
    <recommendedName>
        <fullName evidence="1">Integrase catalytic domain-containing protein</fullName>
    </recommendedName>
</protein>
<dbReference type="Proteomes" id="UP000196560">
    <property type="component" value="Unassembled WGS sequence"/>
</dbReference>
<evidence type="ECO:0000259" key="1">
    <source>
        <dbReference type="PROSITE" id="PS50994"/>
    </source>
</evidence>
<dbReference type="PROSITE" id="PS50994">
    <property type="entry name" value="INTEGRASE"/>
    <property type="match status" value="1"/>
</dbReference>
<dbReference type="NCBIfam" id="NF033546">
    <property type="entry name" value="transpos_IS21"/>
    <property type="match status" value="1"/>
</dbReference>